<proteinExistence type="predicted"/>
<evidence type="ECO:0000256" key="1">
    <source>
        <dbReference type="SAM" id="SignalP"/>
    </source>
</evidence>
<name>A0A0R3S2T7_9BILA</name>
<protein>
    <submittedName>
        <fullName evidence="3">Secreted protein</fullName>
    </submittedName>
</protein>
<evidence type="ECO:0000313" key="2">
    <source>
        <dbReference type="Proteomes" id="UP000050640"/>
    </source>
</evidence>
<sequence length="126" mass="14146">MRPPGMDLHFIRISVFHFIPLLLIKRIFAQKDELWISESSSSTTTDCLMEIEIIGHYSYAASGVYIFIRVCCAKRPSVHCYACCLSALISATLELSTTLEDVSCGFPVFLFMNFYPSVSCELSVSL</sequence>
<reference evidence="3" key="1">
    <citation type="submission" date="2017-02" db="UniProtKB">
        <authorList>
            <consortium name="WormBaseParasite"/>
        </authorList>
    </citation>
    <scope>IDENTIFICATION</scope>
</reference>
<feature type="chain" id="PRO_5006447971" evidence="1">
    <location>
        <begin position="30"/>
        <end position="126"/>
    </location>
</feature>
<dbReference type="AlphaFoldDB" id="A0A0R3S2T7"/>
<dbReference type="WBParaSite" id="EEL_0000904701-mRNA-1">
    <property type="protein sequence ID" value="EEL_0000904701-mRNA-1"/>
    <property type="gene ID" value="EEL_0000904701"/>
</dbReference>
<dbReference type="Proteomes" id="UP000050640">
    <property type="component" value="Unplaced"/>
</dbReference>
<evidence type="ECO:0000313" key="3">
    <source>
        <dbReference type="WBParaSite" id="EEL_0000904701-mRNA-1"/>
    </source>
</evidence>
<keyword evidence="2" id="KW-1185">Reference proteome</keyword>
<organism evidence="2 3">
    <name type="scientific">Elaeophora elaphi</name>
    <dbReference type="NCBI Taxonomy" id="1147741"/>
    <lineage>
        <taxon>Eukaryota</taxon>
        <taxon>Metazoa</taxon>
        <taxon>Ecdysozoa</taxon>
        <taxon>Nematoda</taxon>
        <taxon>Chromadorea</taxon>
        <taxon>Rhabditida</taxon>
        <taxon>Spirurina</taxon>
        <taxon>Spiruromorpha</taxon>
        <taxon>Filarioidea</taxon>
        <taxon>Onchocercidae</taxon>
        <taxon>Elaeophora</taxon>
    </lineage>
</organism>
<feature type="signal peptide" evidence="1">
    <location>
        <begin position="1"/>
        <end position="29"/>
    </location>
</feature>
<accession>A0A0R3S2T7</accession>
<keyword evidence="1" id="KW-0732">Signal</keyword>